<dbReference type="GO" id="GO:0003677">
    <property type="term" value="F:DNA binding"/>
    <property type="evidence" value="ECO:0007669"/>
    <property type="project" value="InterPro"/>
</dbReference>
<gene>
    <name evidence="2" type="ORF">F6W70_09165</name>
</gene>
<dbReference type="InterPro" id="IPR001387">
    <property type="entry name" value="Cro/C1-type_HTH"/>
</dbReference>
<accession>A0AAD3X669</accession>
<dbReference type="EMBL" id="WAAQ01000001">
    <property type="protein sequence ID" value="KAB1887969.1"/>
    <property type="molecule type" value="Genomic_DNA"/>
</dbReference>
<dbReference type="AlphaFoldDB" id="A0AAD3X669"/>
<dbReference type="InterPro" id="IPR010982">
    <property type="entry name" value="Lambda_DNA-bd_dom_sf"/>
</dbReference>
<dbReference type="Gene3D" id="1.10.260.40">
    <property type="entry name" value="lambda repressor-like DNA-binding domains"/>
    <property type="match status" value="1"/>
</dbReference>
<evidence type="ECO:0000313" key="3">
    <source>
        <dbReference type="Proteomes" id="UP000436027"/>
    </source>
</evidence>
<dbReference type="Pfam" id="PF08667">
    <property type="entry name" value="BetR"/>
    <property type="match status" value="1"/>
</dbReference>
<dbReference type="InterPro" id="IPR013975">
    <property type="entry name" value="Tscrpt_reg_BetR_N"/>
</dbReference>
<dbReference type="PROSITE" id="PS50943">
    <property type="entry name" value="HTH_CROC1"/>
    <property type="match status" value="1"/>
</dbReference>
<evidence type="ECO:0000313" key="2">
    <source>
        <dbReference type="EMBL" id="KAB1887969.1"/>
    </source>
</evidence>
<protein>
    <recommendedName>
        <fullName evidence="1">HTH cro/C1-type domain-containing protein</fullName>
    </recommendedName>
</protein>
<feature type="domain" description="HTH cro/C1-type" evidence="1">
    <location>
        <begin position="33"/>
        <end position="75"/>
    </location>
</feature>
<organism evidence="2 3">
    <name type="scientific">Microbacterium maritypicum</name>
    <name type="common">Microbacterium liquefaciens</name>
    <dbReference type="NCBI Taxonomy" id="33918"/>
    <lineage>
        <taxon>Bacteria</taxon>
        <taxon>Bacillati</taxon>
        <taxon>Actinomycetota</taxon>
        <taxon>Actinomycetes</taxon>
        <taxon>Micrococcales</taxon>
        <taxon>Microbacteriaceae</taxon>
        <taxon>Microbacterium</taxon>
    </lineage>
</organism>
<sequence length="97" mass="10423">MSTVSPIRTSEPVDVIVGRRIHTLMWEQRVKNKDLAELLGIEATGVGKKLRAEQRFSIEQLVAVAARLNTTVGYLVGEVSAPNPVGPAGIEPTTSTV</sequence>
<dbReference type="CDD" id="cd00093">
    <property type="entry name" value="HTH_XRE"/>
    <property type="match status" value="1"/>
</dbReference>
<reference evidence="2 3" key="1">
    <citation type="submission" date="2019-09" db="EMBL/GenBank/DDBJ databases">
        <title>Whole genome sequencing of Microbacterium maritypicum.</title>
        <authorList>
            <person name="Lenchi N."/>
        </authorList>
    </citation>
    <scope>NUCLEOTIDE SEQUENCE [LARGE SCALE GENOMIC DNA]</scope>
    <source>
        <strain evidence="2 3">DSM 12512</strain>
    </source>
</reference>
<comment type="caution">
    <text evidence="2">The sequence shown here is derived from an EMBL/GenBank/DDBJ whole genome shotgun (WGS) entry which is preliminary data.</text>
</comment>
<dbReference type="SUPFAM" id="SSF47413">
    <property type="entry name" value="lambda repressor-like DNA-binding domains"/>
    <property type="match status" value="1"/>
</dbReference>
<evidence type="ECO:0000259" key="1">
    <source>
        <dbReference type="PROSITE" id="PS50943"/>
    </source>
</evidence>
<proteinExistence type="predicted"/>
<dbReference type="Proteomes" id="UP000436027">
    <property type="component" value="Unassembled WGS sequence"/>
</dbReference>
<name>A0AAD3X669_MICMQ</name>